<name>A0A4R6AFH6_9RHOB</name>
<keyword evidence="4" id="KW-1185">Reference proteome</keyword>
<evidence type="ECO:0000259" key="2">
    <source>
        <dbReference type="Pfam" id="PF07687"/>
    </source>
</evidence>
<dbReference type="Proteomes" id="UP000295701">
    <property type="component" value="Unassembled WGS sequence"/>
</dbReference>
<comment type="caution">
    <text evidence="3">The sequence shown here is derived from an EMBL/GenBank/DDBJ whole genome shotgun (WGS) entry which is preliminary data.</text>
</comment>
<keyword evidence="1" id="KW-0378">Hydrolase</keyword>
<gene>
    <name evidence="3" type="ORF">E2L08_07535</name>
</gene>
<evidence type="ECO:0000256" key="1">
    <source>
        <dbReference type="ARBA" id="ARBA00022801"/>
    </source>
</evidence>
<dbReference type="PANTHER" id="PTHR43808">
    <property type="entry name" value="ACETYLORNITHINE DEACETYLASE"/>
    <property type="match status" value="1"/>
</dbReference>
<dbReference type="EMBL" id="SNAA01000006">
    <property type="protein sequence ID" value="TDL81178.1"/>
    <property type="molecule type" value="Genomic_DNA"/>
</dbReference>
<evidence type="ECO:0000313" key="3">
    <source>
        <dbReference type="EMBL" id="TDL81178.1"/>
    </source>
</evidence>
<dbReference type="Gene3D" id="3.30.70.360">
    <property type="match status" value="1"/>
</dbReference>
<dbReference type="InterPro" id="IPR011650">
    <property type="entry name" value="Peptidase_M20_dimer"/>
</dbReference>
<dbReference type="Pfam" id="PF07687">
    <property type="entry name" value="M20_dimer"/>
    <property type="match status" value="1"/>
</dbReference>
<dbReference type="InterPro" id="IPR050072">
    <property type="entry name" value="Peptidase_M20A"/>
</dbReference>
<feature type="domain" description="Peptidase M20 dimerisation" evidence="2">
    <location>
        <begin position="190"/>
        <end position="305"/>
    </location>
</feature>
<dbReference type="InterPro" id="IPR002933">
    <property type="entry name" value="Peptidase_M20"/>
</dbReference>
<dbReference type="AlphaFoldDB" id="A0A4R6AFH6"/>
<dbReference type="OrthoDB" id="9809784at2"/>
<dbReference type="Gene3D" id="3.40.630.10">
    <property type="entry name" value="Zn peptidases"/>
    <property type="match status" value="2"/>
</dbReference>
<proteinExistence type="predicted"/>
<dbReference type="PANTHER" id="PTHR43808:SF32">
    <property type="entry name" value="ARGE_DAPE-RELATED DEACYLASE"/>
    <property type="match status" value="1"/>
</dbReference>
<protein>
    <submittedName>
        <fullName evidence="3">M20 family peptidase</fullName>
    </submittedName>
</protein>
<organism evidence="3 4">
    <name type="scientific">Palleronia sediminis</name>
    <dbReference type="NCBI Taxonomy" id="2547833"/>
    <lineage>
        <taxon>Bacteria</taxon>
        <taxon>Pseudomonadati</taxon>
        <taxon>Pseudomonadota</taxon>
        <taxon>Alphaproteobacteria</taxon>
        <taxon>Rhodobacterales</taxon>
        <taxon>Roseobacteraceae</taxon>
        <taxon>Palleronia</taxon>
    </lineage>
</organism>
<accession>A0A4R6AFH6</accession>
<sequence>MVPPMKTPFPKELCSDCAKKAVELLSALVGAQSINPPGDTREPIRVARDWLDTHGLPYDIIAANPAKPNIVVRIENGAGPHLVFNAHLDTVPPGERNAWSFDPLALTERGGRLYGLGTGNMKGAAAAMMFACRWLALHKADWNGTVTLTLVADECVFGPDGAEHLLEARPDVRGDMLICGEGPGAMQLGIGEKGLLWVRLRATGRVGQGMLTTRGSAATVRIAAAISQIDAWNEIRRSPPIAALDHSDNAEGMRLSANVGWIEGGGFISQAAANAVADVDFRLPCGMILADITALLDSLCRDDGLSWELIKGWEANWSDDGTEVARAVTDAAQEVRGTAPLPVTRLPASDASRWRALGIPAVCYGPQPELASGVDDYVNSQDFLDCISIYALAAIRLLPTQTAE</sequence>
<dbReference type="GO" id="GO:0016787">
    <property type="term" value="F:hydrolase activity"/>
    <property type="evidence" value="ECO:0007669"/>
    <property type="project" value="UniProtKB-KW"/>
</dbReference>
<dbReference type="SUPFAM" id="SSF53187">
    <property type="entry name" value="Zn-dependent exopeptidases"/>
    <property type="match status" value="1"/>
</dbReference>
<dbReference type="Pfam" id="PF01546">
    <property type="entry name" value="Peptidase_M20"/>
    <property type="match status" value="1"/>
</dbReference>
<reference evidence="3 4" key="1">
    <citation type="submission" date="2019-03" db="EMBL/GenBank/DDBJ databases">
        <title>Primorskyibacter sp. SS33 isolated from sediments.</title>
        <authorList>
            <person name="Xunke S."/>
        </authorList>
    </citation>
    <scope>NUCLEOTIDE SEQUENCE [LARGE SCALE GENOMIC DNA]</scope>
    <source>
        <strain evidence="3 4">SS33</strain>
    </source>
</reference>
<evidence type="ECO:0000313" key="4">
    <source>
        <dbReference type="Proteomes" id="UP000295701"/>
    </source>
</evidence>